<feature type="domain" description="eCIS core" evidence="2">
    <location>
        <begin position="153"/>
        <end position="229"/>
    </location>
</feature>
<comment type="caution">
    <text evidence="3">The sequence shown here is derived from an EMBL/GenBank/DDBJ whole genome shotgun (WGS) entry which is preliminary data.</text>
</comment>
<feature type="region of interest" description="Disordered" evidence="1">
    <location>
        <begin position="1"/>
        <end position="23"/>
    </location>
</feature>
<proteinExistence type="predicted"/>
<evidence type="ECO:0000313" key="4">
    <source>
        <dbReference type="Proteomes" id="UP000603457"/>
    </source>
</evidence>
<feature type="compositionally biased region" description="Pro residues" evidence="1">
    <location>
        <begin position="60"/>
        <end position="69"/>
    </location>
</feature>
<keyword evidence="4" id="KW-1185">Reference proteome</keyword>
<reference evidence="3 4" key="1">
    <citation type="journal article" date="2020" name="ISME J.">
        <title>Comparative genomics reveals insights into cyanobacterial evolution and habitat adaptation.</title>
        <authorList>
            <person name="Chen M.Y."/>
            <person name="Teng W.K."/>
            <person name="Zhao L."/>
            <person name="Hu C.X."/>
            <person name="Zhou Y.K."/>
            <person name="Han B.P."/>
            <person name="Song L.R."/>
            <person name="Shu W.S."/>
        </authorList>
    </citation>
    <scope>NUCLEOTIDE SEQUENCE [LARGE SCALE GENOMIC DNA]</scope>
    <source>
        <strain evidence="3 4">FACHB-130</strain>
    </source>
</reference>
<protein>
    <submittedName>
        <fullName evidence="3">DUF4157 domain-containing protein</fullName>
    </submittedName>
</protein>
<evidence type="ECO:0000259" key="2">
    <source>
        <dbReference type="Pfam" id="PF13699"/>
    </source>
</evidence>
<dbReference type="EMBL" id="JACJTB010000004">
    <property type="protein sequence ID" value="MBD2593897.1"/>
    <property type="molecule type" value="Genomic_DNA"/>
</dbReference>
<sequence length="569" mass="63063">MYKRQPSKGQSSTNHDVPANQFAPRRFVIQPQTEEVEQTPADLQAKSQTTPINHPANIPIFPPGYQPPPPPRVQMKLSIGEPGDKYEQEADELAKDVVQRINSSETPPIQPQPQPEEEIRKKSFIQRLSNIDEKSATPDLEASIQRMQGSGQPLAETIKTPMEQAFGADFSSVKIHTDAQSDQMNQSIQAKAFTTGQDIFFRQGTYDPGSRGGQELIAHELTHVVQQTGSGKVQKSEDREIVSIVRAEKQIQRIEDDAANEALKKYGRKQIGIKQALERMAKLKGYNDYNEYRNQVTLEQFKADCEIADKTEGSLTDKAKQDMTNDIVVPQSYYHVTKSFDKINGLVTTGAATCTGLAMSASNADGETIYALTHIDGDNDIKGVIDGMINDMTTQIGNVVGNINAYIASGGVKATGGYRDTPKDVVEYLNKQNVTIHFTSQLQQIRIGGSSQENDLVRVGQDVDKLHGKFGSKNVDGLIQQVNALPQMKGGHGKWEELKEDGGYSSGKHDPMEATIETVLGRALQLQDQVKDQPEKFQALKKAINDNENWYKKYLYGKKILAWAGNENQ</sequence>
<evidence type="ECO:0000313" key="3">
    <source>
        <dbReference type="EMBL" id="MBD2593897.1"/>
    </source>
</evidence>
<name>A0ABR8FRL5_9NOSO</name>
<feature type="region of interest" description="Disordered" evidence="1">
    <location>
        <begin position="49"/>
        <end position="69"/>
    </location>
</feature>
<dbReference type="InterPro" id="IPR025295">
    <property type="entry name" value="eCIS_core_dom"/>
</dbReference>
<gene>
    <name evidence="3" type="ORF">H6G74_06075</name>
</gene>
<dbReference type="RefSeq" id="WP_190966820.1">
    <property type="nucleotide sequence ID" value="NZ_JACJTB010000004.1"/>
</dbReference>
<evidence type="ECO:0000256" key="1">
    <source>
        <dbReference type="SAM" id="MobiDB-lite"/>
    </source>
</evidence>
<accession>A0ABR8FRL5</accession>
<organism evidence="3 4">
    <name type="scientific">Nostoc spongiaeforme FACHB-130</name>
    <dbReference type="NCBI Taxonomy" id="1357510"/>
    <lineage>
        <taxon>Bacteria</taxon>
        <taxon>Bacillati</taxon>
        <taxon>Cyanobacteriota</taxon>
        <taxon>Cyanophyceae</taxon>
        <taxon>Nostocales</taxon>
        <taxon>Nostocaceae</taxon>
        <taxon>Nostoc</taxon>
    </lineage>
</organism>
<dbReference type="Pfam" id="PF13699">
    <property type="entry name" value="eCIS_core"/>
    <property type="match status" value="1"/>
</dbReference>
<dbReference type="Proteomes" id="UP000603457">
    <property type="component" value="Unassembled WGS sequence"/>
</dbReference>